<dbReference type="PROSITE" id="PS51257">
    <property type="entry name" value="PROKAR_LIPOPROTEIN"/>
    <property type="match status" value="1"/>
</dbReference>
<evidence type="ECO:0000313" key="1">
    <source>
        <dbReference type="EMBL" id="MED5019538.1"/>
    </source>
</evidence>
<keyword evidence="2" id="KW-1185">Reference proteome</keyword>
<reference evidence="1 2" key="1">
    <citation type="submission" date="2023-03" db="EMBL/GenBank/DDBJ databases">
        <title>Bacillus Genome Sequencing.</title>
        <authorList>
            <person name="Dunlap C."/>
        </authorList>
    </citation>
    <scope>NUCLEOTIDE SEQUENCE [LARGE SCALE GENOMIC DNA]</scope>
    <source>
        <strain evidence="1 2">NRS-52</strain>
    </source>
</reference>
<evidence type="ECO:0000313" key="2">
    <source>
        <dbReference type="Proteomes" id="UP001343257"/>
    </source>
</evidence>
<gene>
    <name evidence="1" type="ORF">P9847_19725</name>
</gene>
<dbReference type="RefSeq" id="WP_328280601.1">
    <property type="nucleotide sequence ID" value="NZ_JARTLD010000049.1"/>
</dbReference>
<dbReference type="Proteomes" id="UP001343257">
    <property type="component" value="Unassembled WGS sequence"/>
</dbReference>
<comment type="caution">
    <text evidence="1">The sequence shown here is derived from an EMBL/GenBank/DDBJ whole genome shotgun (WGS) entry which is preliminary data.</text>
</comment>
<accession>A0ABU6PXB5</accession>
<dbReference type="EMBL" id="JARTLD010000049">
    <property type="protein sequence ID" value="MED5019538.1"/>
    <property type="molecule type" value="Genomic_DNA"/>
</dbReference>
<organism evidence="1 2">
    <name type="scientific">Paenibacillus chibensis</name>
    <dbReference type="NCBI Taxonomy" id="59846"/>
    <lineage>
        <taxon>Bacteria</taxon>
        <taxon>Bacillati</taxon>
        <taxon>Bacillota</taxon>
        <taxon>Bacilli</taxon>
        <taxon>Bacillales</taxon>
        <taxon>Paenibacillaceae</taxon>
        <taxon>Paenibacillus</taxon>
    </lineage>
</organism>
<sequence length="237" mass="26609">MNDLRRWLLYGVIMLLLISLSACRSGKTEFETEVDWVDFIMLDQTMYTHLPHRGIIADPSQVATETPIGFTTFEISGNVHHAGYQPKDGDAAFLPAGTALYGLNNQSEPAVIAVEDPAEVNGFKLYAAEHSAFQPNAEELDLSKVIRIDIYQRNPSPKRLRELTGAEMKGFIRLLEKGQADSMDQPDSSAVLTYYDVIFYGIKPYAFSRALADDGRDFIFYGKNVRKVSADIRKFVE</sequence>
<proteinExistence type="predicted"/>
<protein>
    <recommendedName>
        <fullName evidence="3">DUF4163 domain-containing protein</fullName>
    </recommendedName>
</protein>
<name>A0ABU6PXB5_9BACL</name>
<evidence type="ECO:0008006" key="3">
    <source>
        <dbReference type="Google" id="ProtNLM"/>
    </source>
</evidence>